<dbReference type="EMBL" id="SRXV01000002">
    <property type="protein sequence ID" value="TGY93136.1"/>
    <property type="molecule type" value="Genomic_DNA"/>
</dbReference>
<sequence>MMTSENLRAALVEYRETESYRGARDHSPRFSNEAAEERKLGILRRVMIEYLVLHRPIDFREWLVGLPAHMKRTADWGNNLHRVKPILAIMIRHTSSAPRLESV</sequence>
<dbReference type="AlphaFoldDB" id="A0A4S2HB69"/>
<accession>A0A4S2HB69</accession>
<name>A0A4S2HB69_9PROT</name>
<proteinExistence type="predicted"/>
<dbReference type="Proteomes" id="UP000305451">
    <property type="component" value="Unassembled WGS sequence"/>
</dbReference>
<evidence type="ECO:0000313" key="1">
    <source>
        <dbReference type="EMBL" id="TGY93136.1"/>
    </source>
</evidence>
<comment type="caution">
    <text evidence="1">The sequence shown here is derived from an EMBL/GenBank/DDBJ whole genome shotgun (WGS) entry which is preliminary data.</text>
</comment>
<protein>
    <submittedName>
        <fullName evidence="1">Uncharacterized protein</fullName>
    </submittedName>
</protein>
<organism evidence="1 2">
    <name type="scientific">Marinicauda pacifica</name>
    <dbReference type="NCBI Taxonomy" id="1133559"/>
    <lineage>
        <taxon>Bacteria</taxon>
        <taxon>Pseudomonadati</taxon>
        <taxon>Pseudomonadota</taxon>
        <taxon>Alphaproteobacteria</taxon>
        <taxon>Maricaulales</taxon>
        <taxon>Maricaulaceae</taxon>
        <taxon>Marinicauda</taxon>
    </lineage>
</organism>
<gene>
    <name evidence="1" type="ORF">E5162_08725</name>
</gene>
<evidence type="ECO:0000313" key="2">
    <source>
        <dbReference type="Proteomes" id="UP000305451"/>
    </source>
</evidence>
<reference evidence="1 2" key="1">
    <citation type="journal article" date="2013" name="Int. J. Syst. Evol. Microbiol.">
        <title>Marinicauda pacifica gen. nov., sp. nov., a prosthecate alphaproteobacterium of the family Hyphomonadaceae isolated from deep seawater.</title>
        <authorList>
            <person name="Zhang X.Y."/>
            <person name="Li G.W."/>
            <person name="Wang C.S."/>
            <person name="Zhang Y.J."/>
            <person name="Xu X.W."/>
            <person name="Li H."/>
            <person name="Liu A."/>
            <person name="Liu C."/>
            <person name="Xie B.B."/>
            <person name="Qin Q.L."/>
            <person name="Xu Z."/>
            <person name="Chen X.L."/>
            <person name="Zhou B.C."/>
            <person name="Zhang Y.Z."/>
        </authorList>
    </citation>
    <scope>NUCLEOTIDE SEQUENCE [LARGE SCALE GENOMIC DNA]</scope>
    <source>
        <strain evidence="1 2">P-1 km-3</strain>
    </source>
</reference>
<keyword evidence="2" id="KW-1185">Reference proteome</keyword>
<dbReference type="RefSeq" id="WP_135944853.1">
    <property type="nucleotide sequence ID" value="NZ_BMEI01000002.1"/>
</dbReference>